<proteinExistence type="predicted"/>
<dbReference type="Gene3D" id="3.40.50.720">
    <property type="entry name" value="NAD(P)-binding Rossmann-like Domain"/>
    <property type="match status" value="1"/>
</dbReference>
<dbReference type="InterPro" id="IPR013149">
    <property type="entry name" value="ADH-like_C"/>
</dbReference>
<dbReference type="AlphaFoldDB" id="A0A652YQ06"/>
<dbReference type="CDD" id="cd05288">
    <property type="entry name" value="PGDH"/>
    <property type="match status" value="1"/>
</dbReference>
<dbReference type="SMART" id="SM00829">
    <property type="entry name" value="PKS_ER"/>
    <property type="match status" value="1"/>
</dbReference>
<dbReference type="InterPro" id="IPR041694">
    <property type="entry name" value="ADH_N_2"/>
</dbReference>
<dbReference type="InterPro" id="IPR036291">
    <property type="entry name" value="NAD(P)-bd_dom_sf"/>
</dbReference>
<dbReference type="Pfam" id="PF16884">
    <property type="entry name" value="ADH_N_2"/>
    <property type="match status" value="1"/>
</dbReference>
<dbReference type="PANTHER" id="PTHR43205:SF7">
    <property type="entry name" value="PROSTAGLANDIN REDUCTASE 1"/>
    <property type="match status" value="1"/>
</dbReference>
<sequence>MTTGENLAVRVLRAPQGLPQAEDFSVEKASIQQPQDGEVLFRACYLAIDPSARRRLPSADGRPGPLGAVAGIGDIVLAGVSPPQAGLDGALVGEVVTSRHPDFVPGDLVRGGNTWQVFHTVRGEHLDLLEPRPGFRLEAELGVLGRPGFVAYCGLHFASTLEAGMTVVISAAGGAVGMVAGQLAALAGARVVGIASGDKVAYVVNELGFADCIDRTDETIAAGLARTCPDGVDLYFDNVGGETLAAVFEQLNDFGQVVVCGMASEYNGAEADFGPPLRPVLRKRLKIQGFVVYDHYEHYPRYREWAIEQLDARRLRYREDVVDGLENAPQALENVLTGRNRGRQLVQLGPLPQVLR</sequence>
<dbReference type="Gene3D" id="3.90.180.10">
    <property type="entry name" value="Medium-chain alcohol dehydrogenases, catalytic domain"/>
    <property type="match status" value="1"/>
</dbReference>
<dbReference type="EMBL" id="VNIQ01000004">
    <property type="protein sequence ID" value="TYQ04104.1"/>
    <property type="molecule type" value="Genomic_DNA"/>
</dbReference>
<dbReference type="FunFam" id="3.40.50.720:FF:000121">
    <property type="entry name" value="Prostaglandin reductase 2"/>
    <property type="match status" value="1"/>
</dbReference>
<dbReference type="PANTHER" id="PTHR43205">
    <property type="entry name" value="PROSTAGLANDIN REDUCTASE"/>
    <property type="match status" value="1"/>
</dbReference>
<evidence type="ECO:0000313" key="3">
    <source>
        <dbReference type="EMBL" id="TYQ04104.1"/>
    </source>
</evidence>
<reference evidence="3" key="1">
    <citation type="submission" date="2019-07" db="EMBL/GenBank/DDBJ databases">
        <title>Genomic Encyclopedia of Type Strains, Phase IV (KMG-IV): sequencing the most valuable type-strain genomes for metagenomic binning, comparative biology and taxonomic classification.</title>
        <authorList>
            <person name="Goeker M."/>
        </authorList>
    </citation>
    <scope>NUCLEOTIDE SEQUENCE</scope>
    <source>
        <strain evidence="3">DSM 44596</strain>
    </source>
</reference>
<gene>
    <name evidence="3" type="ORF">FNL38_104480</name>
</gene>
<accession>A0A652YQ06</accession>
<organism evidence="3">
    <name type="scientific">Nocardia globerula</name>
    <dbReference type="NCBI Taxonomy" id="1818"/>
    <lineage>
        <taxon>Bacteria</taxon>
        <taxon>Bacillati</taxon>
        <taxon>Actinomycetota</taxon>
        <taxon>Actinomycetes</taxon>
        <taxon>Mycobacteriales</taxon>
        <taxon>Nocardiaceae</taxon>
        <taxon>Nocardia</taxon>
    </lineage>
</organism>
<comment type="caution">
    <text evidence="3">The sequence shown here is derived from an EMBL/GenBank/DDBJ whole genome shotgun (WGS) entry which is preliminary data.</text>
</comment>
<evidence type="ECO:0000259" key="2">
    <source>
        <dbReference type="SMART" id="SM00829"/>
    </source>
</evidence>
<feature type="domain" description="Enoyl reductase (ER)" evidence="2">
    <location>
        <begin position="17"/>
        <end position="346"/>
    </location>
</feature>
<evidence type="ECO:0000256" key="1">
    <source>
        <dbReference type="ARBA" id="ARBA00023002"/>
    </source>
</evidence>
<keyword evidence="1" id="KW-0560">Oxidoreductase</keyword>
<protein>
    <recommendedName>
        <fullName evidence="2">Enoyl reductase (ER) domain-containing protein</fullName>
    </recommendedName>
</protein>
<dbReference type="InterPro" id="IPR020843">
    <property type="entry name" value="ER"/>
</dbReference>
<dbReference type="SUPFAM" id="SSF50129">
    <property type="entry name" value="GroES-like"/>
    <property type="match status" value="1"/>
</dbReference>
<dbReference type="SUPFAM" id="SSF51735">
    <property type="entry name" value="NAD(P)-binding Rossmann-fold domains"/>
    <property type="match status" value="1"/>
</dbReference>
<dbReference type="InterPro" id="IPR045010">
    <property type="entry name" value="MDR_fam"/>
</dbReference>
<dbReference type="Pfam" id="PF00107">
    <property type="entry name" value="ADH_zinc_N"/>
    <property type="match status" value="1"/>
</dbReference>
<dbReference type="InterPro" id="IPR011032">
    <property type="entry name" value="GroES-like_sf"/>
</dbReference>
<dbReference type="GO" id="GO:0016628">
    <property type="term" value="F:oxidoreductase activity, acting on the CH-CH group of donors, NAD or NADP as acceptor"/>
    <property type="evidence" value="ECO:0007669"/>
    <property type="project" value="InterPro"/>
</dbReference>
<name>A0A652YQ06_NOCGL</name>